<dbReference type="Pfam" id="PF04397">
    <property type="entry name" value="LytTR"/>
    <property type="match status" value="1"/>
</dbReference>
<dbReference type="SUPFAM" id="SSF52172">
    <property type="entry name" value="CheY-like"/>
    <property type="match status" value="1"/>
</dbReference>
<dbReference type="InterPro" id="IPR011006">
    <property type="entry name" value="CheY-like_superfamily"/>
</dbReference>
<sequence length="241" mass="28341">MMLKIAVVDDELDFIEMLTSKIIRTCNELELKFSVDKYLNGYDIIENYRKYHLIFLDIEMPTMNGLETANKINITRQGDEIPLFVFVTSHNELVFEALKCFPYTFIRKDEIKDSDRLADLFERVTDQLCKRSKTTVIRADRQDVVLKNDDIIYLEKYKNYTHIHTISEKYVVKASLSLYEKILPKDEFIRCHEGYIINLNHICKISDRYLLVDDVSIPMSRSRAKALKEAFIKRVVSSNGF</sequence>
<dbReference type="InterPro" id="IPR001789">
    <property type="entry name" value="Sig_transdc_resp-reg_receiver"/>
</dbReference>
<feature type="domain" description="Response regulatory" evidence="4">
    <location>
        <begin position="4"/>
        <end position="123"/>
    </location>
</feature>
<protein>
    <recommendedName>
        <fullName evidence="1">Stage 0 sporulation protein A homolog</fullName>
    </recommendedName>
</protein>
<dbReference type="SMART" id="SM00448">
    <property type="entry name" value="REC"/>
    <property type="match status" value="1"/>
</dbReference>
<dbReference type="PANTHER" id="PTHR37299:SF1">
    <property type="entry name" value="STAGE 0 SPORULATION PROTEIN A HOMOLOG"/>
    <property type="match status" value="1"/>
</dbReference>
<dbReference type="SMART" id="SM00850">
    <property type="entry name" value="LytTR"/>
    <property type="match status" value="1"/>
</dbReference>
<feature type="domain" description="HTH LytTR-type" evidence="5">
    <location>
        <begin position="135"/>
        <end position="233"/>
    </location>
</feature>
<evidence type="ECO:0000256" key="3">
    <source>
        <dbReference type="PROSITE-ProRule" id="PRU00169"/>
    </source>
</evidence>
<dbReference type="RefSeq" id="WP_249377406.1">
    <property type="nucleotide sequence ID" value="NZ_SNUZ01000018.1"/>
</dbReference>
<dbReference type="InterPro" id="IPR007492">
    <property type="entry name" value="LytTR_DNA-bd_dom"/>
</dbReference>
<organism evidence="6 7">
    <name type="scientific">Ruminococcus bromii</name>
    <dbReference type="NCBI Taxonomy" id="40518"/>
    <lineage>
        <taxon>Bacteria</taxon>
        <taxon>Bacillati</taxon>
        <taxon>Bacillota</taxon>
        <taxon>Clostridia</taxon>
        <taxon>Eubacteriales</taxon>
        <taxon>Oscillospiraceae</taxon>
        <taxon>Ruminococcus</taxon>
    </lineage>
</organism>
<dbReference type="PANTHER" id="PTHR37299">
    <property type="entry name" value="TRANSCRIPTIONAL REGULATOR-RELATED"/>
    <property type="match status" value="1"/>
</dbReference>
<name>A0ABT0NK00_9FIRM</name>
<evidence type="ECO:0000256" key="1">
    <source>
        <dbReference type="ARBA" id="ARBA00018672"/>
    </source>
</evidence>
<keyword evidence="3" id="KW-0597">Phosphoprotein</keyword>
<reference evidence="6 7" key="1">
    <citation type="submission" date="2019-03" db="EMBL/GenBank/DDBJ databases">
        <authorList>
            <person name="Molinero N."/>
            <person name="Sanchez B."/>
            <person name="Walker A."/>
            <person name="Duncan S."/>
            <person name="Delgado S."/>
            <person name="Margolles A."/>
        </authorList>
    </citation>
    <scope>NUCLEOTIDE SEQUENCE [LARGE SCALE GENOMIC DNA]</scope>
    <source>
        <strain evidence="6 7">IPLA60002</strain>
    </source>
</reference>
<gene>
    <name evidence="6" type="ORF">E2N93_11455</name>
</gene>
<evidence type="ECO:0000256" key="2">
    <source>
        <dbReference type="ARBA" id="ARBA00024867"/>
    </source>
</evidence>
<proteinExistence type="predicted"/>
<dbReference type="PROSITE" id="PS50110">
    <property type="entry name" value="RESPONSE_REGULATORY"/>
    <property type="match status" value="1"/>
</dbReference>
<evidence type="ECO:0000313" key="7">
    <source>
        <dbReference type="Proteomes" id="UP001056693"/>
    </source>
</evidence>
<dbReference type="Pfam" id="PF00072">
    <property type="entry name" value="Response_reg"/>
    <property type="match status" value="1"/>
</dbReference>
<dbReference type="InterPro" id="IPR046947">
    <property type="entry name" value="LytR-like"/>
</dbReference>
<dbReference type="PROSITE" id="PS50930">
    <property type="entry name" value="HTH_LYTTR"/>
    <property type="match status" value="1"/>
</dbReference>
<dbReference type="Proteomes" id="UP001056693">
    <property type="component" value="Unassembled WGS sequence"/>
</dbReference>
<keyword evidence="7" id="KW-1185">Reference proteome</keyword>
<comment type="caution">
    <text evidence="6">The sequence shown here is derived from an EMBL/GenBank/DDBJ whole genome shotgun (WGS) entry which is preliminary data.</text>
</comment>
<dbReference type="EMBL" id="SNUZ01000018">
    <property type="protein sequence ID" value="MCL3788591.1"/>
    <property type="molecule type" value="Genomic_DNA"/>
</dbReference>
<comment type="function">
    <text evidence="2">May play the central regulatory role in sporulation. It may be an element of the effector pathway responsible for the activation of sporulation genes in response to nutritional stress. Spo0A may act in concert with spo0H (a sigma factor) to control the expression of some genes that are critical to the sporulation process.</text>
</comment>
<dbReference type="Gene3D" id="2.40.50.1020">
    <property type="entry name" value="LytTr DNA-binding domain"/>
    <property type="match status" value="1"/>
</dbReference>
<evidence type="ECO:0000313" key="6">
    <source>
        <dbReference type="EMBL" id="MCL3788591.1"/>
    </source>
</evidence>
<dbReference type="Gene3D" id="3.40.50.2300">
    <property type="match status" value="1"/>
</dbReference>
<accession>A0ABT0NK00</accession>
<feature type="modified residue" description="4-aspartylphosphate" evidence="3">
    <location>
        <position position="57"/>
    </location>
</feature>
<evidence type="ECO:0000259" key="5">
    <source>
        <dbReference type="PROSITE" id="PS50930"/>
    </source>
</evidence>
<evidence type="ECO:0000259" key="4">
    <source>
        <dbReference type="PROSITE" id="PS50110"/>
    </source>
</evidence>